<gene>
    <name evidence="1" type="ORF">CRENBAI_004868</name>
</gene>
<protein>
    <submittedName>
        <fullName evidence="1">Uncharacterized protein</fullName>
    </submittedName>
</protein>
<reference evidence="1 2" key="1">
    <citation type="submission" date="2021-06" db="EMBL/GenBank/DDBJ databases">
        <authorList>
            <person name="Palmer J.M."/>
        </authorList>
    </citation>
    <scope>NUCLEOTIDE SEQUENCE [LARGE SCALE GENOMIC DNA]</scope>
    <source>
        <strain evidence="1 2">MEX-2019</strain>
        <tissue evidence="1">Muscle</tissue>
    </source>
</reference>
<proteinExistence type="predicted"/>
<organism evidence="1 2">
    <name type="scientific">Crenichthys baileyi</name>
    <name type="common">White River springfish</name>
    <dbReference type="NCBI Taxonomy" id="28760"/>
    <lineage>
        <taxon>Eukaryota</taxon>
        <taxon>Metazoa</taxon>
        <taxon>Chordata</taxon>
        <taxon>Craniata</taxon>
        <taxon>Vertebrata</taxon>
        <taxon>Euteleostomi</taxon>
        <taxon>Actinopterygii</taxon>
        <taxon>Neopterygii</taxon>
        <taxon>Teleostei</taxon>
        <taxon>Neoteleostei</taxon>
        <taxon>Acanthomorphata</taxon>
        <taxon>Ovalentaria</taxon>
        <taxon>Atherinomorphae</taxon>
        <taxon>Cyprinodontiformes</taxon>
        <taxon>Goodeidae</taxon>
        <taxon>Crenichthys</taxon>
    </lineage>
</organism>
<accession>A0AAV9RGK1</accession>
<keyword evidence="2" id="KW-1185">Reference proteome</keyword>
<sequence>MTMPTIYYSSRNNVFFRETAWGKKLSLWHQVLATALFSADLKKRLKQFVSRM</sequence>
<evidence type="ECO:0000313" key="2">
    <source>
        <dbReference type="Proteomes" id="UP001311232"/>
    </source>
</evidence>
<name>A0AAV9RGK1_9TELE</name>
<evidence type="ECO:0000313" key="1">
    <source>
        <dbReference type="EMBL" id="KAK5608083.1"/>
    </source>
</evidence>
<comment type="caution">
    <text evidence="1">The sequence shown here is derived from an EMBL/GenBank/DDBJ whole genome shotgun (WGS) entry which is preliminary data.</text>
</comment>
<dbReference type="Proteomes" id="UP001311232">
    <property type="component" value="Unassembled WGS sequence"/>
</dbReference>
<dbReference type="AlphaFoldDB" id="A0AAV9RGK1"/>
<dbReference type="EMBL" id="JAHHUM010001859">
    <property type="protein sequence ID" value="KAK5608083.1"/>
    <property type="molecule type" value="Genomic_DNA"/>
</dbReference>